<evidence type="ECO:0000256" key="1">
    <source>
        <dbReference type="SAM" id="MobiDB-lite"/>
    </source>
</evidence>
<protein>
    <submittedName>
        <fullName evidence="2">Uncharacterized protein</fullName>
    </submittedName>
</protein>
<feature type="region of interest" description="Disordered" evidence="1">
    <location>
        <begin position="72"/>
        <end position="91"/>
    </location>
</feature>
<organism evidence="2 3">
    <name type="scientific">Candidatus Viridilinea halotolerans</name>
    <dbReference type="NCBI Taxonomy" id="2491704"/>
    <lineage>
        <taxon>Bacteria</taxon>
        <taxon>Bacillati</taxon>
        <taxon>Chloroflexota</taxon>
        <taxon>Chloroflexia</taxon>
        <taxon>Chloroflexales</taxon>
        <taxon>Chloroflexineae</taxon>
        <taxon>Oscillochloridaceae</taxon>
        <taxon>Candidatus Viridilinea</taxon>
    </lineage>
</organism>
<evidence type="ECO:0000313" key="2">
    <source>
        <dbReference type="EMBL" id="RRR69336.1"/>
    </source>
</evidence>
<dbReference type="Proteomes" id="UP000280307">
    <property type="component" value="Unassembled WGS sequence"/>
</dbReference>
<gene>
    <name evidence="2" type="ORF">EI684_15905</name>
</gene>
<comment type="caution">
    <text evidence="2">The sequence shown here is derived from an EMBL/GenBank/DDBJ whole genome shotgun (WGS) entry which is preliminary data.</text>
</comment>
<proteinExistence type="predicted"/>
<name>A0A426TV93_9CHLR</name>
<accession>A0A426TV93</accession>
<evidence type="ECO:0000313" key="3">
    <source>
        <dbReference type="Proteomes" id="UP000280307"/>
    </source>
</evidence>
<sequence>MAETVGTKLAEAGATLVTWPFYVMPNEARKEAFDTTNDLFQAVGRLHLGLVKSVADSVGMATRQLGASLRAANTKPVGTRPPTKVQIETGE</sequence>
<reference evidence="2 3" key="1">
    <citation type="submission" date="2018-12" db="EMBL/GenBank/DDBJ databases">
        <title>Genome Sequence of Candidatus Viridilinea halotolerans isolated from saline sulfide-rich spring.</title>
        <authorList>
            <person name="Grouzdev D.S."/>
            <person name="Burganskaya E.I."/>
            <person name="Krutkina M.S."/>
            <person name="Sukhacheva M.V."/>
            <person name="Gorlenko V.M."/>
        </authorList>
    </citation>
    <scope>NUCLEOTIDE SEQUENCE [LARGE SCALE GENOMIC DNA]</scope>
    <source>
        <strain evidence="2">Chok-6</strain>
    </source>
</reference>
<dbReference type="AlphaFoldDB" id="A0A426TV93"/>
<dbReference type="EMBL" id="RSAS01000646">
    <property type="protein sequence ID" value="RRR69336.1"/>
    <property type="molecule type" value="Genomic_DNA"/>
</dbReference>